<proteinExistence type="predicted"/>
<dbReference type="STRING" id="1173027.Mic7113_5501"/>
<evidence type="ECO:0000313" key="3">
    <source>
        <dbReference type="EMBL" id="AFZ21137.1"/>
    </source>
</evidence>
<dbReference type="PANTHER" id="PTHR36046">
    <property type="entry name" value="PROTEIN, PUTATIVE-RELATED"/>
    <property type="match status" value="1"/>
</dbReference>
<name>K9WNP6_9CYAN</name>
<protein>
    <recommendedName>
        <fullName evidence="2">DUF6737 domain-containing protein</fullName>
    </recommendedName>
</protein>
<dbReference type="RefSeq" id="WP_015185270.1">
    <property type="nucleotide sequence ID" value="NC_019738.1"/>
</dbReference>
<evidence type="ECO:0000313" key="4">
    <source>
        <dbReference type="Proteomes" id="UP000010471"/>
    </source>
</evidence>
<dbReference type="KEGG" id="mic:Mic7113_5501"/>
<dbReference type="PANTHER" id="PTHR36046:SF1">
    <property type="entry name" value="DUF6737 DOMAIN-CONTAINING PROTEIN"/>
    <property type="match status" value="1"/>
</dbReference>
<feature type="domain" description="DUF6737" evidence="2">
    <location>
        <begin position="11"/>
        <end position="65"/>
    </location>
</feature>
<dbReference type="eggNOG" id="ENOG5032YDX">
    <property type="taxonomic scope" value="Bacteria"/>
</dbReference>
<dbReference type="Proteomes" id="UP000010471">
    <property type="component" value="Chromosome"/>
</dbReference>
<dbReference type="PATRIC" id="fig|1173027.3.peg.6091"/>
<gene>
    <name evidence="3" type="ORF">Mic7113_5501</name>
</gene>
<dbReference type="EMBL" id="CP003630">
    <property type="protein sequence ID" value="AFZ21137.1"/>
    <property type="molecule type" value="Genomic_DNA"/>
</dbReference>
<keyword evidence="1" id="KW-1133">Transmembrane helix</keyword>
<dbReference type="InterPro" id="IPR046625">
    <property type="entry name" value="DUF6737"/>
</dbReference>
<accession>K9WNP6</accession>
<sequence length="76" mass="9022">MSKQKQKPSDPWSYKPWWCQPWSILLTGTMIIASSWALVKTVWVTILVALPILLWWTFFLLIWPHLMRDSGSLDNY</sequence>
<keyword evidence="4" id="KW-1185">Reference proteome</keyword>
<reference evidence="3 4" key="1">
    <citation type="submission" date="2012-06" db="EMBL/GenBank/DDBJ databases">
        <title>Finished chromosome of genome of Microcoleus sp. PCC 7113.</title>
        <authorList>
            <consortium name="US DOE Joint Genome Institute"/>
            <person name="Gugger M."/>
            <person name="Coursin T."/>
            <person name="Rippka R."/>
            <person name="Tandeau De Marsac N."/>
            <person name="Huntemann M."/>
            <person name="Wei C.-L."/>
            <person name="Han J."/>
            <person name="Detter J.C."/>
            <person name="Han C."/>
            <person name="Tapia R."/>
            <person name="Chen A."/>
            <person name="Kyrpides N."/>
            <person name="Mavromatis K."/>
            <person name="Markowitz V."/>
            <person name="Szeto E."/>
            <person name="Ivanova N."/>
            <person name="Pagani I."/>
            <person name="Pati A."/>
            <person name="Goodwin L."/>
            <person name="Nordberg H.P."/>
            <person name="Cantor M.N."/>
            <person name="Hua S.X."/>
            <person name="Woyke T."/>
            <person name="Kerfeld C.A."/>
        </authorList>
    </citation>
    <scope>NUCLEOTIDE SEQUENCE [LARGE SCALE GENOMIC DNA]</scope>
    <source>
        <strain evidence="3 4">PCC 7113</strain>
    </source>
</reference>
<evidence type="ECO:0000259" key="2">
    <source>
        <dbReference type="Pfam" id="PF20522"/>
    </source>
</evidence>
<keyword evidence="1" id="KW-0812">Transmembrane</keyword>
<organism evidence="3 4">
    <name type="scientific">Allocoleopsis franciscana PCC 7113</name>
    <dbReference type="NCBI Taxonomy" id="1173027"/>
    <lineage>
        <taxon>Bacteria</taxon>
        <taxon>Bacillati</taxon>
        <taxon>Cyanobacteriota</taxon>
        <taxon>Cyanophyceae</taxon>
        <taxon>Coleofasciculales</taxon>
        <taxon>Coleofasciculaceae</taxon>
        <taxon>Allocoleopsis</taxon>
        <taxon>Allocoleopsis franciscana</taxon>
    </lineage>
</organism>
<keyword evidence="1" id="KW-0472">Membrane</keyword>
<feature type="transmembrane region" description="Helical" evidence="1">
    <location>
        <begin position="21"/>
        <end position="38"/>
    </location>
</feature>
<evidence type="ECO:0000256" key="1">
    <source>
        <dbReference type="SAM" id="Phobius"/>
    </source>
</evidence>
<feature type="transmembrane region" description="Helical" evidence="1">
    <location>
        <begin position="44"/>
        <end position="63"/>
    </location>
</feature>
<dbReference type="Pfam" id="PF20522">
    <property type="entry name" value="DUF6737"/>
    <property type="match status" value="1"/>
</dbReference>
<dbReference type="HOGENOM" id="CLU_185096_1_0_3"/>
<dbReference type="AlphaFoldDB" id="K9WNP6"/>